<dbReference type="PIRSF" id="PIRSF016789">
    <property type="entry name" value="DUF454"/>
    <property type="match status" value="1"/>
</dbReference>
<evidence type="ECO:0000256" key="1">
    <source>
        <dbReference type="SAM" id="Phobius"/>
    </source>
</evidence>
<dbReference type="InterPro" id="IPR007401">
    <property type="entry name" value="DUF454"/>
</dbReference>
<dbReference type="Proteomes" id="UP000236488">
    <property type="component" value="Unassembled WGS sequence"/>
</dbReference>
<evidence type="ECO:0000313" key="2">
    <source>
        <dbReference type="EMBL" id="HJH43906.1"/>
    </source>
</evidence>
<accession>A0A2K2U4M2</accession>
<proteinExistence type="predicted"/>
<keyword evidence="1" id="KW-0472">Membrane</keyword>
<keyword evidence="1" id="KW-1133">Transmembrane helix</keyword>
<feature type="transmembrane region" description="Helical" evidence="1">
    <location>
        <begin position="98"/>
        <end position="116"/>
    </location>
</feature>
<gene>
    <name evidence="3" type="ORF">C2L80_08095</name>
    <name evidence="2" type="ORF">K8V16_08910</name>
</gene>
<dbReference type="Proteomes" id="UP000789325">
    <property type="component" value="Unassembled WGS sequence"/>
</dbReference>
<dbReference type="PANTHER" id="PTHR35813:SF1">
    <property type="entry name" value="INNER MEMBRANE PROTEIN YBAN"/>
    <property type="match status" value="1"/>
</dbReference>
<dbReference type="RefSeq" id="WP_092198071.1">
    <property type="nucleotide sequence ID" value="NZ_PPEL01000044.1"/>
</dbReference>
<evidence type="ECO:0000313" key="4">
    <source>
        <dbReference type="Proteomes" id="UP000236488"/>
    </source>
</evidence>
<dbReference type="Pfam" id="PF04304">
    <property type="entry name" value="DUF454"/>
    <property type="match status" value="1"/>
</dbReference>
<keyword evidence="1" id="KW-0812">Transmembrane</keyword>
<comment type="caution">
    <text evidence="3">The sequence shown here is derived from an EMBL/GenBank/DDBJ whole genome shotgun (WGS) entry which is preliminary data.</text>
</comment>
<dbReference type="PROSITE" id="PS51257">
    <property type="entry name" value="PROKAR_LIPOPROTEIN"/>
    <property type="match status" value="1"/>
</dbReference>
<reference evidence="2" key="2">
    <citation type="journal article" date="2021" name="PeerJ">
        <title>Extensive microbial diversity within the chicken gut microbiome revealed by metagenomics and culture.</title>
        <authorList>
            <person name="Gilroy R."/>
            <person name="Ravi A."/>
            <person name="Getino M."/>
            <person name="Pursley I."/>
            <person name="Horton D.L."/>
            <person name="Alikhan N.F."/>
            <person name="Baker D."/>
            <person name="Gharbi K."/>
            <person name="Hall N."/>
            <person name="Watson M."/>
            <person name="Adriaenssens E.M."/>
            <person name="Foster-Nyarko E."/>
            <person name="Jarju S."/>
            <person name="Secka A."/>
            <person name="Antonio M."/>
            <person name="Oren A."/>
            <person name="Chaudhuri R.R."/>
            <person name="La Ragione R."/>
            <person name="Hildebrand F."/>
            <person name="Pallen M.J."/>
        </authorList>
    </citation>
    <scope>NUCLEOTIDE SEQUENCE</scope>
    <source>
        <strain evidence="2">USAMLcec12-2067</strain>
    </source>
</reference>
<organism evidence="3 4">
    <name type="scientific">Rubneribacter badeniensis</name>
    <dbReference type="NCBI Taxonomy" id="2070688"/>
    <lineage>
        <taxon>Bacteria</taxon>
        <taxon>Bacillati</taxon>
        <taxon>Actinomycetota</taxon>
        <taxon>Coriobacteriia</taxon>
        <taxon>Eggerthellales</taxon>
        <taxon>Eggerthellaceae</taxon>
        <taxon>Rubneribacter</taxon>
    </lineage>
</organism>
<protein>
    <submittedName>
        <fullName evidence="3">DUF454 domain-containing protein</fullName>
    </submittedName>
    <submittedName>
        <fullName evidence="2">YbaN family protein</fullName>
    </submittedName>
</protein>
<dbReference type="PANTHER" id="PTHR35813">
    <property type="entry name" value="INNER MEMBRANE PROTEIN YBAN"/>
    <property type="match status" value="1"/>
</dbReference>
<dbReference type="AlphaFoldDB" id="A0A2K2U4M2"/>
<evidence type="ECO:0000313" key="3">
    <source>
        <dbReference type="EMBL" id="PNV65158.1"/>
    </source>
</evidence>
<dbReference type="EMBL" id="DYZL01000187">
    <property type="protein sequence ID" value="HJH43906.1"/>
    <property type="molecule type" value="Genomic_DNA"/>
</dbReference>
<reference evidence="2" key="3">
    <citation type="submission" date="2021-09" db="EMBL/GenBank/DDBJ databases">
        <authorList>
            <person name="Gilroy R."/>
        </authorList>
    </citation>
    <scope>NUCLEOTIDE SEQUENCE</scope>
    <source>
        <strain evidence="2">USAMLcec12-2067</strain>
    </source>
</reference>
<dbReference type="GO" id="GO:0005886">
    <property type="term" value="C:plasma membrane"/>
    <property type="evidence" value="ECO:0007669"/>
    <property type="project" value="TreeGrafter"/>
</dbReference>
<name>A0A2K2U4M2_9ACTN</name>
<reference evidence="3 4" key="1">
    <citation type="journal article" date="2018" name="Int. J. Syst. Evol. Microbiol.">
        <title>Rubneribacter badeniensis gen. nov., sp. nov. and Enteroscipio rubneri gen. nov., sp. nov., new members of the Eggerthellaceae isolated from human faeces.</title>
        <authorList>
            <person name="Danylec N."/>
            <person name="Gobl A."/>
            <person name="Stoll D.A."/>
            <person name="Hetzer B."/>
            <person name="Kulling S.E."/>
            <person name="Huch M."/>
        </authorList>
    </citation>
    <scope>NUCLEOTIDE SEQUENCE [LARGE SCALE GENOMIC DNA]</scope>
    <source>
        <strain evidence="3 4">ResAG-85</strain>
    </source>
</reference>
<feature type="transmembrane region" description="Helical" evidence="1">
    <location>
        <begin position="7"/>
        <end position="29"/>
    </location>
</feature>
<sequence length="140" mass="15197">MNRIVRCLLLACAWISCALGFVGIVIPVLPTTPFLLLAAFLFAKSSPRCHAWIVSTKVYKNYVEAFKESGGMPVSQKVKVLAISLPIMGVSAFVAQKVTVWVILGCAATFLLYLVLIRIPTLPADQASARRMAAQEAQSE</sequence>
<dbReference type="EMBL" id="PPEL01000044">
    <property type="protein sequence ID" value="PNV65158.1"/>
    <property type="molecule type" value="Genomic_DNA"/>
</dbReference>
<keyword evidence="4" id="KW-1185">Reference proteome</keyword>